<keyword evidence="8 18" id="KW-0378">Hydrolase</keyword>
<evidence type="ECO:0000256" key="15">
    <source>
        <dbReference type="RuleBase" id="RU004016"/>
    </source>
</evidence>
<keyword evidence="16" id="KW-0812">Transmembrane</keyword>
<evidence type="ECO:0000256" key="10">
    <source>
        <dbReference type="ARBA" id="ARBA00022984"/>
    </source>
</evidence>
<comment type="pathway">
    <text evidence="2">Cell wall biogenesis; peptidoglycan biosynthesis.</text>
</comment>
<dbReference type="Gene3D" id="2.60.410.10">
    <property type="entry name" value="D-Ala-D-Ala carboxypeptidase, C-terminal domain"/>
    <property type="match status" value="1"/>
</dbReference>
<reference evidence="18 19" key="1">
    <citation type="submission" date="2020-08" db="EMBL/GenBank/DDBJ databases">
        <title>Genomic Encyclopedia of Type Strains, Phase IV (KMG-IV): sequencing the most valuable type-strain genomes for metagenomic binning, comparative biology and taxonomic classification.</title>
        <authorList>
            <person name="Goeker M."/>
        </authorList>
    </citation>
    <scope>NUCLEOTIDE SEQUENCE [LARGE SCALE GENOMIC DNA]</scope>
    <source>
        <strain evidence="18 19">DSM 103526</strain>
    </source>
</reference>
<dbReference type="InterPro" id="IPR015956">
    <property type="entry name" value="Peniciliin-bd_prot_C_sf"/>
</dbReference>
<dbReference type="SUPFAM" id="SSF69189">
    <property type="entry name" value="Penicillin-binding protein associated domain"/>
    <property type="match status" value="1"/>
</dbReference>
<dbReference type="GO" id="GO:0008360">
    <property type="term" value="P:regulation of cell shape"/>
    <property type="evidence" value="ECO:0007669"/>
    <property type="project" value="UniProtKB-KW"/>
</dbReference>
<proteinExistence type="inferred from homology"/>
<keyword evidence="19" id="KW-1185">Reference proteome</keyword>
<accession>A0A841KVA5</accession>
<evidence type="ECO:0000256" key="8">
    <source>
        <dbReference type="ARBA" id="ARBA00022801"/>
    </source>
</evidence>
<feature type="active site" description="Acyl-ester intermediate" evidence="13">
    <location>
        <position position="61"/>
    </location>
</feature>
<dbReference type="GO" id="GO:0009252">
    <property type="term" value="P:peptidoglycan biosynthetic process"/>
    <property type="evidence" value="ECO:0007669"/>
    <property type="project" value="UniProtKB-UniPathway"/>
</dbReference>
<feature type="binding site" evidence="14">
    <location>
        <position position="241"/>
    </location>
    <ligand>
        <name>substrate</name>
    </ligand>
</feature>
<comment type="caution">
    <text evidence="18">The sequence shown here is derived from an EMBL/GenBank/DDBJ whole genome shotgun (WGS) entry which is preliminary data.</text>
</comment>
<feature type="transmembrane region" description="Helical" evidence="16">
    <location>
        <begin position="399"/>
        <end position="417"/>
    </location>
</feature>
<keyword evidence="11" id="KW-0961">Cell wall biogenesis/degradation</keyword>
<dbReference type="EMBL" id="JACHEN010000004">
    <property type="protein sequence ID" value="MBB6214862.1"/>
    <property type="molecule type" value="Genomic_DNA"/>
</dbReference>
<comment type="similarity">
    <text evidence="3 15">Belongs to the peptidase S11 family.</text>
</comment>
<dbReference type="InterPro" id="IPR018044">
    <property type="entry name" value="Peptidase_S11"/>
</dbReference>
<dbReference type="InterPro" id="IPR012338">
    <property type="entry name" value="Beta-lactam/transpept-like"/>
</dbReference>
<dbReference type="InterPro" id="IPR037167">
    <property type="entry name" value="Peptidase_S11_C_sf"/>
</dbReference>
<protein>
    <recommendedName>
        <fullName evidence="4">serine-type D-Ala-D-Ala carboxypeptidase</fullName>
        <ecNumber evidence="4">3.4.16.4</ecNumber>
    </recommendedName>
</protein>
<comment type="function">
    <text evidence="1">Removes C-terminal D-alanyl residues from sugar-peptide cell wall precursors.</text>
</comment>
<evidence type="ECO:0000256" key="7">
    <source>
        <dbReference type="ARBA" id="ARBA00022729"/>
    </source>
</evidence>
<evidence type="ECO:0000256" key="4">
    <source>
        <dbReference type="ARBA" id="ARBA00012448"/>
    </source>
</evidence>
<dbReference type="UniPathway" id="UPA00219"/>
<keyword evidence="5 18" id="KW-0121">Carboxypeptidase</keyword>
<dbReference type="AlphaFoldDB" id="A0A841KVA5"/>
<dbReference type="GO" id="GO:0006508">
    <property type="term" value="P:proteolysis"/>
    <property type="evidence" value="ECO:0007669"/>
    <property type="project" value="UniProtKB-KW"/>
</dbReference>
<dbReference type="EC" id="3.4.16.4" evidence="4"/>
<keyword evidence="9" id="KW-0133">Cell shape</keyword>
<dbReference type="GO" id="GO:0009002">
    <property type="term" value="F:serine-type D-Ala-D-Ala carboxypeptidase activity"/>
    <property type="evidence" value="ECO:0007669"/>
    <property type="project" value="UniProtKB-EC"/>
</dbReference>
<evidence type="ECO:0000256" key="2">
    <source>
        <dbReference type="ARBA" id="ARBA00004752"/>
    </source>
</evidence>
<dbReference type="PANTHER" id="PTHR21581:SF6">
    <property type="entry name" value="TRAFFICKING PROTEIN PARTICLE COMPLEX SUBUNIT 12"/>
    <property type="match status" value="1"/>
</dbReference>
<keyword evidence="16" id="KW-0472">Membrane</keyword>
<dbReference type="Pfam" id="PF00768">
    <property type="entry name" value="Peptidase_S11"/>
    <property type="match status" value="1"/>
</dbReference>
<evidence type="ECO:0000256" key="11">
    <source>
        <dbReference type="ARBA" id="ARBA00023316"/>
    </source>
</evidence>
<evidence type="ECO:0000313" key="18">
    <source>
        <dbReference type="EMBL" id="MBB6214862.1"/>
    </source>
</evidence>
<gene>
    <name evidence="18" type="ORF">HNQ80_000947</name>
</gene>
<keyword evidence="16" id="KW-1133">Transmembrane helix</keyword>
<evidence type="ECO:0000256" key="13">
    <source>
        <dbReference type="PIRSR" id="PIRSR618044-1"/>
    </source>
</evidence>
<evidence type="ECO:0000256" key="1">
    <source>
        <dbReference type="ARBA" id="ARBA00003217"/>
    </source>
</evidence>
<evidence type="ECO:0000259" key="17">
    <source>
        <dbReference type="SMART" id="SM00936"/>
    </source>
</evidence>
<dbReference type="Gene3D" id="3.40.710.10">
    <property type="entry name" value="DD-peptidase/beta-lactamase superfamily"/>
    <property type="match status" value="1"/>
</dbReference>
<feature type="active site" description="Acyl-ester intermediate" evidence="13">
    <location>
        <position position="64"/>
    </location>
</feature>
<keyword evidence="10" id="KW-0573">Peptidoglycan synthesis</keyword>
<dbReference type="InterPro" id="IPR001967">
    <property type="entry name" value="Peptidase_S11_N"/>
</dbReference>
<dbReference type="SMART" id="SM00936">
    <property type="entry name" value="PBP5_C"/>
    <property type="match status" value="1"/>
</dbReference>
<dbReference type="PRINTS" id="PR00725">
    <property type="entry name" value="DADACBPTASE1"/>
</dbReference>
<dbReference type="Pfam" id="PF07943">
    <property type="entry name" value="PBP5_C"/>
    <property type="match status" value="1"/>
</dbReference>
<evidence type="ECO:0000256" key="5">
    <source>
        <dbReference type="ARBA" id="ARBA00022645"/>
    </source>
</evidence>
<keyword evidence="7" id="KW-0732">Signal</keyword>
<dbReference type="SUPFAM" id="SSF56601">
    <property type="entry name" value="beta-lactamase/transpeptidase-like"/>
    <property type="match status" value="1"/>
</dbReference>
<dbReference type="InterPro" id="IPR012907">
    <property type="entry name" value="Peptidase_S11_C"/>
</dbReference>
<evidence type="ECO:0000313" key="19">
    <source>
        <dbReference type="Proteomes" id="UP000579281"/>
    </source>
</evidence>
<sequence length="455" mass="51013">MQRSRISIFVIMIILIHALVHPVISMASPPDISAPSGILIDAETGDILYEKNAFEAMYPASTTKIMTAILTLENTKLQDIVTIDKETPFTDGTRIYVIEGETFTVEQLLYALLVESANDAAVALAKHISGSVEEFAKLMNKRAKELGAKNTHFVNPNGLPNSEHVTTAYDLAMIAKYAMTLPLFPDIVKTVNYQIPPTDKQPETRYLRSSNRFLWGVGGSNKINYKGQWINIKYDIIEGIKTGYTIQAQQCLVTSAKKDGHRLISVVLKAQGTNIYTDTRTLIDYGFDNFSFIKLTDGSRSVKNVPIEDGQEATLELITQKELYKALPKDEATPQINESIEISKELRAPIHQGDIVGTLVFSSNGTALGTVNLIAAKTIEEREGITTIFFSEKSPGKSILKYLMILLLLYIGWRAYITWRRLKRKQLKASRRPIMVNNPGSPLFYRNDRSNRRKM</sequence>
<dbReference type="PANTHER" id="PTHR21581">
    <property type="entry name" value="D-ALANYL-D-ALANINE CARBOXYPEPTIDASE"/>
    <property type="match status" value="1"/>
</dbReference>
<dbReference type="GO" id="GO:0071555">
    <property type="term" value="P:cell wall organization"/>
    <property type="evidence" value="ECO:0007669"/>
    <property type="project" value="UniProtKB-KW"/>
</dbReference>
<evidence type="ECO:0000256" key="12">
    <source>
        <dbReference type="ARBA" id="ARBA00034000"/>
    </source>
</evidence>
<evidence type="ECO:0000256" key="9">
    <source>
        <dbReference type="ARBA" id="ARBA00022960"/>
    </source>
</evidence>
<feature type="active site" evidence="13">
    <location>
        <position position="116"/>
    </location>
</feature>
<keyword evidence="6" id="KW-0645">Protease</keyword>
<organism evidence="18 19">
    <name type="scientific">Anaerosolibacter carboniphilus</name>
    <dbReference type="NCBI Taxonomy" id="1417629"/>
    <lineage>
        <taxon>Bacteria</taxon>
        <taxon>Bacillati</taxon>
        <taxon>Bacillota</taxon>
        <taxon>Clostridia</taxon>
        <taxon>Peptostreptococcales</taxon>
        <taxon>Thermotaleaceae</taxon>
        <taxon>Anaerosolibacter</taxon>
    </lineage>
</organism>
<evidence type="ECO:0000256" key="16">
    <source>
        <dbReference type="SAM" id="Phobius"/>
    </source>
</evidence>
<comment type="catalytic activity">
    <reaction evidence="12">
        <text>Preferential cleavage: (Ac)2-L-Lys-D-Ala-|-D-Ala. Also transpeptidation of peptidyl-alanyl moieties that are N-acyl substituents of D-alanine.</text>
        <dbReference type="EC" id="3.4.16.4"/>
    </reaction>
</comment>
<feature type="domain" description="Peptidase S11 D-Ala-D-Ala carboxypeptidase A C-terminal" evidence="17">
    <location>
        <begin position="290"/>
        <end position="381"/>
    </location>
</feature>
<evidence type="ECO:0000256" key="14">
    <source>
        <dbReference type="PIRSR" id="PIRSR618044-2"/>
    </source>
</evidence>
<name>A0A841KVA5_9FIRM</name>
<evidence type="ECO:0000256" key="3">
    <source>
        <dbReference type="ARBA" id="ARBA00007164"/>
    </source>
</evidence>
<dbReference type="Proteomes" id="UP000579281">
    <property type="component" value="Unassembled WGS sequence"/>
</dbReference>
<evidence type="ECO:0000256" key="6">
    <source>
        <dbReference type="ARBA" id="ARBA00022670"/>
    </source>
</evidence>
<dbReference type="RefSeq" id="WP_243182984.1">
    <property type="nucleotide sequence ID" value="NZ_JACHEN010000004.1"/>
</dbReference>